<keyword evidence="1" id="KW-0732">Signal</keyword>
<evidence type="ECO:0000313" key="3">
    <source>
        <dbReference type="Proteomes" id="UP000251402"/>
    </source>
</evidence>
<dbReference type="Proteomes" id="UP000251402">
    <property type="component" value="Chromosome"/>
</dbReference>
<dbReference type="EMBL" id="CP043450">
    <property type="protein sequence ID" value="QEM12965.1"/>
    <property type="molecule type" value="Genomic_DNA"/>
</dbReference>
<sequence>MKKLILATILFVSISNYLFAQWNTNGNDIYNSNSGNVVIGATSPTAVNASSTLFPSTIPKFNVVTGTGTGAYTDLVVFNHPGVNVDAVQRQIGLLLKLSYESTAGESNKMGGMILESSLGYGNIPSLSLVTANTRRLTVDYSGNVGIGTTTPQNKLDVNGTIHSKVVLIDLNGWQDCVFKKEYRLLPLTEVKNYIDQNQHLPEIPSEPEMIKNGLDVGEMNKLLMKKVEELTLYAIENEQKDKEKDKLLTTLQAQIDLLKEQLTAVQKEIKK</sequence>
<evidence type="ECO:0000313" key="2">
    <source>
        <dbReference type="EMBL" id="QEM12965.1"/>
    </source>
</evidence>
<dbReference type="KEGG" id="mrub:DEO27_024115"/>
<keyword evidence="3" id="KW-1185">Reference proteome</keyword>
<evidence type="ECO:0000256" key="1">
    <source>
        <dbReference type="SAM" id="SignalP"/>
    </source>
</evidence>
<dbReference type="AlphaFoldDB" id="A0A5C1I4Y7"/>
<dbReference type="RefSeq" id="WP_112574898.1">
    <property type="nucleotide sequence ID" value="NZ_CP043450.1"/>
</dbReference>
<name>A0A5C1I4Y7_9SPHI</name>
<proteinExistence type="predicted"/>
<protein>
    <recommendedName>
        <fullName evidence="4">Cell wall anchor protein</fullName>
    </recommendedName>
</protein>
<evidence type="ECO:0008006" key="4">
    <source>
        <dbReference type="Google" id="ProtNLM"/>
    </source>
</evidence>
<accession>A0A5C1I4Y7</accession>
<reference evidence="2" key="1">
    <citation type="submission" date="2019-08" db="EMBL/GenBank/DDBJ databases">
        <title>Comparative genome analysis confer to the adaptation heavy metal polluted environment.</title>
        <authorList>
            <person name="Li Y."/>
        </authorList>
    </citation>
    <scope>NUCLEOTIDE SEQUENCE [LARGE SCALE GENOMIC DNA]</scope>
    <source>
        <strain evidence="2">P1</strain>
    </source>
</reference>
<feature type="signal peptide" evidence="1">
    <location>
        <begin position="1"/>
        <end position="20"/>
    </location>
</feature>
<feature type="chain" id="PRO_5022882980" description="Cell wall anchor protein" evidence="1">
    <location>
        <begin position="21"/>
        <end position="272"/>
    </location>
</feature>
<dbReference type="OrthoDB" id="680331at2"/>
<gene>
    <name evidence="2" type="ORF">DEO27_024115</name>
</gene>
<organism evidence="2 3">
    <name type="scientific">Mucilaginibacter rubeus</name>
    <dbReference type="NCBI Taxonomy" id="2027860"/>
    <lineage>
        <taxon>Bacteria</taxon>
        <taxon>Pseudomonadati</taxon>
        <taxon>Bacteroidota</taxon>
        <taxon>Sphingobacteriia</taxon>
        <taxon>Sphingobacteriales</taxon>
        <taxon>Sphingobacteriaceae</taxon>
        <taxon>Mucilaginibacter</taxon>
    </lineage>
</organism>